<comment type="caution">
    <text evidence="2">The sequence shown here is derived from an EMBL/GenBank/DDBJ whole genome shotgun (WGS) entry which is preliminary data.</text>
</comment>
<evidence type="ECO:0000313" key="2">
    <source>
        <dbReference type="EMBL" id="MBB5686279.1"/>
    </source>
</evidence>
<accession>A0A7W9AIH4</accession>
<keyword evidence="3" id="KW-1185">Reference proteome</keyword>
<dbReference type="Pfam" id="PF07238">
    <property type="entry name" value="PilZ"/>
    <property type="match status" value="1"/>
</dbReference>
<reference evidence="2 3" key="1">
    <citation type="submission" date="2020-08" db="EMBL/GenBank/DDBJ databases">
        <title>Genomic Encyclopedia of Type Strains, Phase IV (KMG-IV): sequencing the most valuable type-strain genomes for metagenomic binning, comparative biology and taxonomic classification.</title>
        <authorList>
            <person name="Goeker M."/>
        </authorList>
    </citation>
    <scope>NUCLEOTIDE SEQUENCE [LARGE SCALE GENOMIC DNA]</scope>
    <source>
        <strain evidence="2 3">DSM 25079</strain>
    </source>
</reference>
<sequence>MALQSEPPGQRQADRVAVAMPVSMRALGYHGSDVVVRNISELGFMADVSCAFPEGSYVRLRLPALGTMLARIAWFDGKAVGGEFINPVPSIRLSQILGMSQS</sequence>
<dbReference type="Proteomes" id="UP000549617">
    <property type="component" value="Unassembled WGS sequence"/>
</dbReference>
<dbReference type="GO" id="GO:0035438">
    <property type="term" value="F:cyclic-di-GMP binding"/>
    <property type="evidence" value="ECO:0007669"/>
    <property type="project" value="InterPro"/>
</dbReference>
<evidence type="ECO:0000259" key="1">
    <source>
        <dbReference type="Pfam" id="PF07238"/>
    </source>
</evidence>
<protein>
    <recommendedName>
        <fullName evidence="1">PilZ domain-containing protein</fullName>
    </recommendedName>
</protein>
<proteinExistence type="predicted"/>
<feature type="domain" description="PilZ" evidence="1">
    <location>
        <begin position="10"/>
        <end position="88"/>
    </location>
</feature>
<dbReference type="EMBL" id="JACIJC010000003">
    <property type="protein sequence ID" value="MBB5686279.1"/>
    <property type="molecule type" value="Genomic_DNA"/>
</dbReference>
<dbReference type="SUPFAM" id="SSF141371">
    <property type="entry name" value="PilZ domain-like"/>
    <property type="match status" value="1"/>
</dbReference>
<dbReference type="InterPro" id="IPR009875">
    <property type="entry name" value="PilZ_domain"/>
</dbReference>
<dbReference type="RefSeq" id="WP_184018470.1">
    <property type="nucleotide sequence ID" value="NZ_JACIJC010000003.1"/>
</dbReference>
<gene>
    <name evidence="2" type="ORF">FHS49_002295</name>
</gene>
<organism evidence="2 3">
    <name type="scientific">Sphingobium boeckii</name>
    <dbReference type="NCBI Taxonomy" id="1082345"/>
    <lineage>
        <taxon>Bacteria</taxon>
        <taxon>Pseudomonadati</taxon>
        <taxon>Pseudomonadota</taxon>
        <taxon>Alphaproteobacteria</taxon>
        <taxon>Sphingomonadales</taxon>
        <taxon>Sphingomonadaceae</taxon>
        <taxon>Sphingobium</taxon>
    </lineage>
</organism>
<name>A0A7W9AIH4_9SPHN</name>
<dbReference type="AlphaFoldDB" id="A0A7W9AIH4"/>
<evidence type="ECO:0000313" key="3">
    <source>
        <dbReference type="Proteomes" id="UP000549617"/>
    </source>
</evidence>